<organism evidence="2 3">
    <name type="scientific">Rhizophlyctis rosea</name>
    <dbReference type="NCBI Taxonomy" id="64517"/>
    <lineage>
        <taxon>Eukaryota</taxon>
        <taxon>Fungi</taxon>
        <taxon>Fungi incertae sedis</taxon>
        <taxon>Chytridiomycota</taxon>
        <taxon>Chytridiomycota incertae sedis</taxon>
        <taxon>Chytridiomycetes</taxon>
        <taxon>Rhizophlyctidales</taxon>
        <taxon>Rhizophlyctidaceae</taxon>
        <taxon>Rhizophlyctis</taxon>
    </lineage>
</organism>
<evidence type="ECO:0000313" key="3">
    <source>
        <dbReference type="Proteomes" id="UP001212841"/>
    </source>
</evidence>
<feature type="region of interest" description="Disordered" evidence="1">
    <location>
        <begin position="1"/>
        <end position="34"/>
    </location>
</feature>
<evidence type="ECO:0008006" key="4">
    <source>
        <dbReference type="Google" id="ProtNLM"/>
    </source>
</evidence>
<feature type="compositionally biased region" description="Basic and acidic residues" evidence="1">
    <location>
        <begin position="21"/>
        <end position="34"/>
    </location>
</feature>
<gene>
    <name evidence="2" type="ORF">HK097_009036</name>
</gene>
<protein>
    <recommendedName>
        <fullName evidence="4">Coat protein</fullName>
    </recommendedName>
</protein>
<keyword evidence="3" id="KW-1185">Reference proteome</keyword>
<proteinExistence type="predicted"/>
<dbReference type="AlphaFoldDB" id="A0AAD5SJ84"/>
<sequence>MGIKSFFGTPAQPTLVQSPARPDEPKHKPDGKQRLVDGVSTALTGFATDRWVTDRHNNAVRAIADNTYIFKQPIGLKTLDVKFTSSKFHPSSRVPISGEITIETTQPIREFCSVYVLWRKCVPNQRMLNEDIPSTKMTIWTNPNPVKNDQMCDVPHLNLPFGLFAPVDLNVEDFYYEVKIGIGRLQQKGAKPDAYILRKVGVLGDEGQVLPEYK</sequence>
<evidence type="ECO:0000256" key="1">
    <source>
        <dbReference type="SAM" id="MobiDB-lite"/>
    </source>
</evidence>
<evidence type="ECO:0000313" key="2">
    <source>
        <dbReference type="EMBL" id="KAJ3055833.1"/>
    </source>
</evidence>
<reference evidence="2" key="1">
    <citation type="submission" date="2020-05" db="EMBL/GenBank/DDBJ databases">
        <title>Phylogenomic resolution of chytrid fungi.</title>
        <authorList>
            <person name="Stajich J.E."/>
            <person name="Amses K."/>
            <person name="Simmons R."/>
            <person name="Seto K."/>
            <person name="Myers J."/>
            <person name="Bonds A."/>
            <person name="Quandt C.A."/>
            <person name="Barry K."/>
            <person name="Liu P."/>
            <person name="Grigoriev I."/>
            <person name="Longcore J.E."/>
            <person name="James T.Y."/>
        </authorList>
    </citation>
    <scope>NUCLEOTIDE SEQUENCE</scope>
    <source>
        <strain evidence="2">JEL0318</strain>
    </source>
</reference>
<name>A0AAD5SJ84_9FUNG</name>
<accession>A0AAD5SJ84</accession>
<comment type="caution">
    <text evidence="2">The sequence shown here is derived from an EMBL/GenBank/DDBJ whole genome shotgun (WGS) entry which is preliminary data.</text>
</comment>
<dbReference type="Proteomes" id="UP001212841">
    <property type="component" value="Unassembled WGS sequence"/>
</dbReference>
<dbReference type="EMBL" id="JADGJD010000057">
    <property type="protein sequence ID" value="KAJ3055833.1"/>
    <property type="molecule type" value="Genomic_DNA"/>
</dbReference>